<proteinExistence type="predicted"/>
<dbReference type="PANTHER" id="PTHR34817">
    <property type="entry name" value="NUCLEOTIDYLTRANSFERASE"/>
    <property type="match status" value="1"/>
</dbReference>
<evidence type="ECO:0000313" key="2">
    <source>
        <dbReference type="Proteomes" id="UP001139971"/>
    </source>
</evidence>
<dbReference type="Proteomes" id="UP001139971">
    <property type="component" value="Unassembled WGS sequence"/>
</dbReference>
<name>A0A9X4BJ05_9GAMM</name>
<dbReference type="RefSeq" id="WP_263542207.1">
    <property type="nucleotide sequence ID" value="NZ_JAOVZO020000018.1"/>
</dbReference>
<protein>
    <submittedName>
        <fullName evidence="1">Nucleotidyltransferase domain-containing protein</fullName>
    </submittedName>
</protein>
<evidence type="ECO:0000313" key="1">
    <source>
        <dbReference type="EMBL" id="MDC8014576.1"/>
    </source>
</evidence>
<sequence length="267" mass="29525">MRVEAPIEEAIGEALADVEARHGVRVLFAAESGSRAWGFASPDSDYDVRFVYAHALEKYLAIDDPPGVIEAMLPRDIDLAGWELRKTLRLMAGGNATPFEWLDSPIVYRQDAAFVARLRALAPALFRPAKALFHYLGTARSTWRDHLCAPEVRLKKVFYALRPLLACRWIEQTRMAPPTPFARLVEAPWVSEAERTMIAALHAAKTAANEADRAPLPPDVAEWLAEQLAHYERIGPTLATRGDTDAAPLDRLLSETIQRSSSASATA</sequence>
<organism evidence="1 2">
    <name type="scientific">Tahibacter soli</name>
    <dbReference type="NCBI Taxonomy" id="2983605"/>
    <lineage>
        <taxon>Bacteria</taxon>
        <taxon>Pseudomonadati</taxon>
        <taxon>Pseudomonadota</taxon>
        <taxon>Gammaproteobacteria</taxon>
        <taxon>Lysobacterales</taxon>
        <taxon>Rhodanobacteraceae</taxon>
        <taxon>Tahibacter</taxon>
    </lineage>
</organism>
<gene>
    <name evidence="1" type="ORF">OD750_018680</name>
</gene>
<dbReference type="InterPro" id="IPR018775">
    <property type="entry name" value="RlaP"/>
</dbReference>
<dbReference type="EMBL" id="JAOVZO020000018">
    <property type="protein sequence ID" value="MDC8014576.1"/>
    <property type="molecule type" value="Genomic_DNA"/>
</dbReference>
<dbReference type="Pfam" id="PF10127">
    <property type="entry name" value="RlaP"/>
    <property type="match status" value="1"/>
</dbReference>
<dbReference type="PANTHER" id="PTHR34817:SF2">
    <property type="entry name" value="NUCLEOTIDYLTRANSFERASE"/>
    <property type="match status" value="1"/>
</dbReference>
<keyword evidence="2" id="KW-1185">Reference proteome</keyword>
<dbReference type="SUPFAM" id="SSF81301">
    <property type="entry name" value="Nucleotidyltransferase"/>
    <property type="match status" value="1"/>
</dbReference>
<dbReference type="AlphaFoldDB" id="A0A9X4BJ05"/>
<dbReference type="InterPro" id="IPR043519">
    <property type="entry name" value="NT_sf"/>
</dbReference>
<comment type="caution">
    <text evidence="1">The sequence shown here is derived from an EMBL/GenBank/DDBJ whole genome shotgun (WGS) entry which is preliminary data.</text>
</comment>
<accession>A0A9X4BJ05</accession>
<reference evidence="1" key="1">
    <citation type="submission" date="2023-02" db="EMBL/GenBank/DDBJ databases">
        <title>Tahibacter soli sp. nov. isolated from soil.</title>
        <authorList>
            <person name="Baek J.H."/>
            <person name="Lee J.K."/>
            <person name="Choi D.G."/>
            <person name="Jeon C.O."/>
        </authorList>
    </citation>
    <scope>NUCLEOTIDE SEQUENCE</scope>
    <source>
        <strain evidence="1">BL</strain>
    </source>
</reference>